<accession>A0A166D2D1</accession>
<sequence length="178" mass="20087">MIKISYDINVYRDILNDTLKTTDTIVELGCHVGKSTELIANKVINGKIISIDNSPEAIDAMGNLSEEYDNLHFISGDVRIHNVLEEAVKLVSSCDVLSIDLGGGYHPDTVFKVYYIWSSALRPRDTIIRNRGLIDFVRSSKTYEEIESDNGWLKSCYGQGIPPQIKEFSLWTDKLNNK</sequence>
<keyword evidence="3" id="KW-1185">Reference proteome</keyword>
<evidence type="ECO:0000259" key="1">
    <source>
        <dbReference type="Pfam" id="PF13649"/>
    </source>
</evidence>
<dbReference type="PATRIC" id="fig|55758.3.peg.818"/>
<dbReference type="Gene3D" id="3.40.50.150">
    <property type="entry name" value="Vaccinia Virus protein VP39"/>
    <property type="match status" value="1"/>
</dbReference>
<keyword evidence="2" id="KW-0808">Transferase</keyword>
<dbReference type="InterPro" id="IPR041698">
    <property type="entry name" value="Methyltransf_25"/>
</dbReference>
<dbReference type="STRING" id="55758.MBFIL_07340"/>
<dbReference type="OrthoDB" id="74629at2157"/>
<dbReference type="EC" id="2.1.1.144" evidence="2"/>
<evidence type="ECO:0000313" key="2">
    <source>
        <dbReference type="EMBL" id="KZX15133.1"/>
    </source>
</evidence>
<feature type="domain" description="Methyltransferase" evidence="1">
    <location>
        <begin position="25"/>
        <end position="97"/>
    </location>
</feature>
<dbReference type="GO" id="GO:0032259">
    <property type="term" value="P:methylation"/>
    <property type="evidence" value="ECO:0007669"/>
    <property type="project" value="UniProtKB-KW"/>
</dbReference>
<protein>
    <submittedName>
        <fullName evidence="2">Trans-aconitate 2-methyltransferase</fullName>
        <ecNumber evidence="2">2.1.1.144</ecNumber>
    </submittedName>
</protein>
<dbReference type="GO" id="GO:0030798">
    <property type="term" value="F:trans-aconitate 2-methyltransferase activity"/>
    <property type="evidence" value="ECO:0007669"/>
    <property type="project" value="UniProtKB-EC"/>
</dbReference>
<evidence type="ECO:0000313" key="3">
    <source>
        <dbReference type="Proteomes" id="UP000077066"/>
    </source>
</evidence>
<dbReference type="Pfam" id="PF13649">
    <property type="entry name" value="Methyltransf_25"/>
    <property type="match status" value="1"/>
</dbReference>
<dbReference type="SUPFAM" id="SSF53335">
    <property type="entry name" value="S-adenosyl-L-methionine-dependent methyltransferases"/>
    <property type="match status" value="1"/>
</dbReference>
<organism evidence="2 3">
    <name type="scientific">Methanobrevibacter filiformis</name>
    <dbReference type="NCBI Taxonomy" id="55758"/>
    <lineage>
        <taxon>Archaea</taxon>
        <taxon>Methanobacteriati</taxon>
        <taxon>Methanobacteriota</taxon>
        <taxon>Methanomada group</taxon>
        <taxon>Methanobacteria</taxon>
        <taxon>Methanobacteriales</taxon>
        <taxon>Methanobacteriaceae</taxon>
        <taxon>Methanobrevibacter</taxon>
    </lineage>
</organism>
<dbReference type="RefSeq" id="WP_066971634.1">
    <property type="nucleotide sequence ID" value="NZ_LWMT01000108.1"/>
</dbReference>
<dbReference type="AlphaFoldDB" id="A0A166D2D1"/>
<reference evidence="2 3" key="1">
    <citation type="submission" date="2016-04" db="EMBL/GenBank/DDBJ databases">
        <title>Genome sequence of Methanobrevibacter filiformis DSM 11501.</title>
        <authorList>
            <person name="Poehlein A."/>
            <person name="Seedorf H."/>
            <person name="Daniel R."/>
        </authorList>
    </citation>
    <scope>NUCLEOTIDE SEQUENCE [LARGE SCALE GENOMIC DNA]</scope>
    <source>
        <strain evidence="2 3">DSM 11501</strain>
    </source>
</reference>
<keyword evidence="2" id="KW-0489">Methyltransferase</keyword>
<gene>
    <name evidence="2" type="primary">tam_2</name>
    <name evidence="2" type="ORF">MBFIL_07340</name>
</gene>
<dbReference type="EMBL" id="LWMT01000108">
    <property type="protein sequence ID" value="KZX15133.1"/>
    <property type="molecule type" value="Genomic_DNA"/>
</dbReference>
<dbReference type="Proteomes" id="UP000077066">
    <property type="component" value="Unassembled WGS sequence"/>
</dbReference>
<dbReference type="InterPro" id="IPR029063">
    <property type="entry name" value="SAM-dependent_MTases_sf"/>
</dbReference>
<name>A0A166D2D1_9EURY</name>
<comment type="caution">
    <text evidence="2">The sequence shown here is derived from an EMBL/GenBank/DDBJ whole genome shotgun (WGS) entry which is preliminary data.</text>
</comment>
<proteinExistence type="predicted"/>